<accession>A0A919K7Q3</accession>
<organism evidence="1 2">
    <name type="scientific">Paractinoplanes rishiriensis</name>
    <dbReference type="NCBI Taxonomy" id="1050105"/>
    <lineage>
        <taxon>Bacteria</taxon>
        <taxon>Bacillati</taxon>
        <taxon>Actinomycetota</taxon>
        <taxon>Actinomycetes</taxon>
        <taxon>Micromonosporales</taxon>
        <taxon>Micromonosporaceae</taxon>
        <taxon>Paractinoplanes</taxon>
    </lineage>
</organism>
<dbReference type="Proteomes" id="UP000636960">
    <property type="component" value="Unassembled WGS sequence"/>
</dbReference>
<gene>
    <name evidence="1" type="ORF">Ari01nite_55910</name>
</gene>
<proteinExistence type="predicted"/>
<evidence type="ECO:0000313" key="1">
    <source>
        <dbReference type="EMBL" id="GIE98126.1"/>
    </source>
</evidence>
<name>A0A919K7Q3_9ACTN</name>
<keyword evidence="2" id="KW-1185">Reference proteome</keyword>
<dbReference type="RefSeq" id="WP_203785161.1">
    <property type="nucleotide sequence ID" value="NZ_BOMV01000060.1"/>
</dbReference>
<evidence type="ECO:0000313" key="2">
    <source>
        <dbReference type="Proteomes" id="UP000636960"/>
    </source>
</evidence>
<dbReference type="EMBL" id="BOMV01000060">
    <property type="protein sequence ID" value="GIE98126.1"/>
    <property type="molecule type" value="Genomic_DNA"/>
</dbReference>
<sequence>MASAEKVVAEVARAGRSRADGGRASAITGTSEFRADFPRGTDFVDSADGYSAHAAQAYRRIRSSPDDTPLVAANTGIDPRVVEGMRQNLFVQQHDIPLGPDHVERGYFTPDDDVADLWDGAARGTLSPEKTACSTRWRPGAAALPG</sequence>
<comment type="caution">
    <text evidence="1">The sequence shown here is derived from an EMBL/GenBank/DDBJ whole genome shotgun (WGS) entry which is preliminary data.</text>
</comment>
<protein>
    <submittedName>
        <fullName evidence="1">Uncharacterized protein</fullName>
    </submittedName>
</protein>
<reference evidence="1" key="1">
    <citation type="submission" date="2021-01" db="EMBL/GenBank/DDBJ databases">
        <title>Whole genome shotgun sequence of Actinoplanes rishiriensis NBRC 108556.</title>
        <authorList>
            <person name="Komaki H."/>
            <person name="Tamura T."/>
        </authorList>
    </citation>
    <scope>NUCLEOTIDE SEQUENCE</scope>
    <source>
        <strain evidence="1">NBRC 108556</strain>
    </source>
</reference>
<dbReference type="AlphaFoldDB" id="A0A919K7Q3"/>